<sequence>MQLPVVTLVFLAAAVVVALGILYAVAAPHLRERDHDDDEGRPAENPRHTSRTRR</sequence>
<organism evidence="3 4">
    <name type="scientific">Brachybacterium tyrofermentans</name>
    <dbReference type="NCBI Taxonomy" id="47848"/>
    <lineage>
        <taxon>Bacteria</taxon>
        <taxon>Bacillati</taxon>
        <taxon>Actinomycetota</taxon>
        <taxon>Actinomycetes</taxon>
        <taxon>Micrococcales</taxon>
        <taxon>Dermabacteraceae</taxon>
        <taxon>Brachybacterium</taxon>
    </lineage>
</organism>
<protein>
    <submittedName>
        <fullName evidence="3">Uncharacterized protein</fullName>
    </submittedName>
</protein>
<dbReference type="Proteomes" id="UP001595937">
    <property type="component" value="Unassembled WGS sequence"/>
</dbReference>
<comment type="caution">
    <text evidence="3">The sequence shown here is derived from an EMBL/GenBank/DDBJ whole genome shotgun (WGS) entry which is preliminary data.</text>
</comment>
<proteinExistence type="predicted"/>
<evidence type="ECO:0000313" key="4">
    <source>
        <dbReference type="Proteomes" id="UP001595937"/>
    </source>
</evidence>
<reference evidence="4" key="1">
    <citation type="journal article" date="2019" name="Int. J. Syst. Evol. Microbiol.">
        <title>The Global Catalogue of Microorganisms (GCM) 10K type strain sequencing project: providing services to taxonomists for standard genome sequencing and annotation.</title>
        <authorList>
            <consortium name="The Broad Institute Genomics Platform"/>
            <consortium name="The Broad Institute Genome Sequencing Center for Infectious Disease"/>
            <person name="Wu L."/>
            <person name="Ma J."/>
        </authorList>
    </citation>
    <scope>NUCLEOTIDE SEQUENCE [LARGE SCALE GENOMIC DNA]</scope>
    <source>
        <strain evidence="4">CGMCC 1.16455</strain>
    </source>
</reference>
<keyword evidence="4" id="KW-1185">Reference proteome</keyword>
<accession>A0ABW0FBI9</accession>
<keyword evidence="2" id="KW-0472">Membrane</keyword>
<feature type="region of interest" description="Disordered" evidence="1">
    <location>
        <begin position="31"/>
        <end position="54"/>
    </location>
</feature>
<keyword evidence="2" id="KW-0812">Transmembrane</keyword>
<evidence type="ECO:0000256" key="1">
    <source>
        <dbReference type="SAM" id="MobiDB-lite"/>
    </source>
</evidence>
<dbReference type="RefSeq" id="WP_193117867.1">
    <property type="nucleotide sequence ID" value="NZ_BAAAIR010000046.1"/>
</dbReference>
<keyword evidence="2" id="KW-1133">Transmembrane helix</keyword>
<feature type="compositionally biased region" description="Basic and acidic residues" evidence="1">
    <location>
        <begin position="31"/>
        <end position="47"/>
    </location>
</feature>
<dbReference type="GeneID" id="303298421"/>
<evidence type="ECO:0000313" key="3">
    <source>
        <dbReference type="EMBL" id="MFC5296543.1"/>
    </source>
</evidence>
<feature type="transmembrane region" description="Helical" evidence="2">
    <location>
        <begin position="6"/>
        <end position="26"/>
    </location>
</feature>
<dbReference type="EMBL" id="JBHSLN010000012">
    <property type="protein sequence ID" value="MFC5296543.1"/>
    <property type="molecule type" value="Genomic_DNA"/>
</dbReference>
<name>A0ABW0FBI9_9MICO</name>
<gene>
    <name evidence="3" type="ORF">ACFPK8_03405</name>
</gene>
<evidence type="ECO:0000256" key="2">
    <source>
        <dbReference type="SAM" id="Phobius"/>
    </source>
</evidence>